<protein>
    <submittedName>
        <fullName evidence="2">Uncharacterized protein</fullName>
    </submittedName>
</protein>
<sequence length="310" mass="34149">AFVSRGRAQETRVSSSSSGSSDRTGLLPVMISRSTTPKEKTSDRSVIFPVLVYSGAMYLPNQSYHCVLFRSGTGKRNGKEIGTLGLPESPHHPRRNMAIVSVLDLGQPKVGDLGLKVVIEKDVGRLDVAMDDLRMTVLVQVCQALGRPERDPPPALPVQQRRSVAGVVQVGLERVVGDVLVDEQPLVAMDAVPQQRDEVAVVHAADALHLGAELALALPAAGPEPLDGHLPRRRARAQRAAVHVPEPALPQQLGVREPVRRRRQVRVRHRAARDRRVRGRLVGGRGAAAALPRADRCVWRWWWRVHWRYG</sequence>
<reference evidence="3" key="2">
    <citation type="journal article" date="2017" name="Nat. Plants">
        <title>The Aegilops tauschii genome reveals multiple impacts of transposons.</title>
        <authorList>
            <person name="Zhao G."/>
            <person name="Zou C."/>
            <person name="Li K."/>
            <person name="Wang K."/>
            <person name="Li T."/>
            <person name="Gao L."/>
            <person name="Zhang X."/>
            <person name="Wang H."/>
            <person name="Yang Z."/>
            <person name="Liu X."/>
            <person name="Jiang W."/>
            <person name="Mao L."/>
            <person name="Kong X."/>
            <person name="Jiao Y."/>
            <person name="Jia J."/>
        </authorList>
    </citation>
    <scope>NUCLEOTIDE SEQUENCE [LARGE SCALE GENOMIC DNA]</scope>
    <source>
        <strain evidence="3">cv. AL8/78</strain>
    </source>
</reference>
<dbReference type="Gramene" id="AET1Gv20811500.2">
    <property type="protein sequence ID" value="AET1Gv20811500.2"/>
    <property type="gene ID" value="AET1Gv20811500"/>
</dbReference>
<reference evidence="2" key="5">
    <citation type="journal article" date="2021" name="G3 (Bethesda)">
        <title>Aegilops tauschii genome assembly Aet v5.0 features greater sequence contiguity and improved annotation.</title>
        <authorList>
            <person name="Wang L."/>
            <person name="Zhu T."/>
            <person name="Rodriguez J.C."/>
            <person name="Deal K.R."/>
            <person name="Dubcovsky J."/>
            <person name="McGuire P.E."/>
            <person name="Lux T."/>
            <person name="Spannagl M."/>
            <person name="Mayer K.F.X."/>
            <person name="Baldrich P."/>
            <person name="Meyers B.C."/>
            <person name="Huo N."/>
            <person name="Gu Y.Q."/>
            <person name="Zhou H."/>
            <person name="Devos K.M."/>
            <person name="Bennetzen J.L."/>
            <person name="Unver T."/>
            <person name="Budak H."/>
            <person name="Gulick P.J."/>
            <person name="Galiba G."/>
            <person name="Kalapos B."/>
            <person name="Nelson D.R."/>
            <person name="Li P."/>
            <person name="You F.M."/>
            <person name="Luo M.C."/>
            <person name="Dvorak J."/>
        </authorList>
    </citation>
    <scope>NUCLEOTIDE SEQUENCE [LARGE SCALE GENOMIC DNA]</scope>
    <source>
        <strain evidence="2">cv. AL8/78</strain>
    </source>
</reference>
<reference evidence="2" key="4">
    <citation type="submission" date="2019-03" db="UniProtKB">
        <authorList>
            <consortium name="EnsemblPlants"/>
        </authorList>
    </citation>
    <scope>IDENTIFICATION</scope>
</reference>
<evidence type="ECO:0000313" key="3">
    <source>
        <dbReference type="Proteomes" id="UP000015105"/>
    </source>
</evidence>
<organism evidence="2 3">
    <name type="scientific">Aegilops tauschii subsp. strangulata</name>
    <name type="common">Goatgrass</name>
    <dbReference type="NCBI Taxonomy" id="200361"/>
    <lineage>
        <taxon>Eukaryota</taxon>
        <taxon>Viridiplantae</taxon>
        <taxon>Streptophyta</taxon>
        <taxon>Embryophyta</taxon>
        <taxon>Tracheophyta</taxon>
        <taxon>Spermatophyta</taxon>
        <taxon>Magnoliopsida</taxon>
        <taxon>Liliopsida</taxon>
        <taxon>Poales</taxon>
        <taxon>Poaceae</taxon>
        <taxon>BOP clade</taxon>
        <taxon>Pooideae</taxon>
        <taxon>Triticodae</taxon>
        <taxon>Triticeae</taxon>
        <taxon>Triticinae</taxon>
        <taxon>Aegilops</taxon>
    </lineage>
</organism>
<keyword evidence="3" id="KW-1185">Reference proteome</keyword>
<proteinExistence type="predicted"/>
<evidence type="ECO:0000313" key="2">
    <source>
        <dbReference type="EnsemblPlants" id="AET1Gv20811500.2"/>
    </source>
</evidence>
<feature type="region of interest" description="Disordered" evidence="1">
    <location>
        <begin position="1"/>
        <end position="38"/>
    </location>
</feature>
<evidence type="ECO:0000256" key="1">
    <source>
        <dbReference type="SAM" id="MobiDB-lite"/>
    </source>
</evidence>
<dbReference type="AlphaFoldDB" id="A0A452ZK61"/>
<accession>A0A452ZK61</accession>
<dbReference type="Proteomes" id="UP000015105">
    <property type="component" value="Chromosome 1D"/>
</dbReference>
<dbReference type="EnsemblPlants" id="AET1Gv20811500.2">
    <property type="protein sequence ID" value="AET1Gv20811500.2"/>
    <property type="gene ID" value="AET1Gv20811500"/>
</dbReference>
<reference evidence="2" key="3">
    <citation type="journal article" date="2017" name="Nature">
        <title>Genome sequence of the progenitor of the wheat D genome Aegilops tauschii.</title>
        <authorList>
            <person name="Luo M.C."/>
            <person name="Gu Y.Q."/>
            <person name="Puiu D."/>
            <person name="Wang H."/>
            <person name="Twardziok S.O."/>
            <person name="Deal K.R."/>
            <person name="Huo N."/>
            <person name="Zhu T."/>
            <person name="Wang L."/>
            <person name="Wang Y."/>
            <person name="McGuire P.E."/>
            <person name="Liu S."/>
            <person name="Long H."/>
            <person name="Ramasamy R.K."/>
            <person name="Rodriguez J.C."/>
            <person name="Van S.L."/>
            <person name="Yuan L."/>
            <person name="Wang Z."/>
            <person name="Xia Z."/>
            <person name="Xiao L."/>
            <person name="Anderson O.D."/>
            <person name="Ouyang S."/>
            <person name="Liang Y."/>
            <person name="Zimin A.V."/>
            <person name="Pertea G."/>
            <person name="Qi P."/>
            <person name="Bennetzen J.L."/>
            <person name="Dai X."/>
            <person name="Dawson M.W."/>
            <person name="Muller H.G."/>
            <person name="Kugler K."/>
            <person name="Rivarola-Duarte L."/>
            <person name="Spannagl M."/>
            <person name="Mayer K.F.X."/>
            <person name="Lu F.H."/>
            <person name="Bevan M.W."/>
            <person name="Leroy P."/>
            <person name="Li P."/>
            <person name="You F.M."/>
            <person name="Sun Q."/>
            <person name="Liu Z."/>
            <person name="Lyons E."/>
            <person name="Wicker T."/>
            <person name="Salzberg S.L."/>
            <person name="Devos K.M."/>
            <person name="Dvorak J."/>
        </authorList>
    </citation>
    <scope>NUCLEOTIDE SEQUENCE [LARGE SCALE GENOMIC DNA]</scope>
    <source>
        <strain evidence="2">cv. AL8/78</strain>
    </source>
</reference>
<reference evidence="3" key="1">
    <citation type="journal article" date="2014" name="Science">
        <title>Ancient hybridizations among the ancestral genomes of bread wheat.</title>
        <authorList>
            <consortium name="International Wheat Genome Sequencing Consortium,"/>
            <person name="Marcussen T."/>
            <person name="Sandve S.R."/>
            <person name="Heier L."/>
            <person name="Spannagl M."/>
            <person name="Pfeifer M."/>
            <person name="Jakobsen K.S."/>
            <person name="Wulff B.B."/>
            <person name="Steuernagel B."/>
            <person name="Mayer K.F."/>
            <person name="Olsen O.A."/>
        </authorList>
    </citation>
    <scope>NUCLEOTIDE SEQUENCE [LARGE SCALE GENOMIC DNA]</scope>
    <source>
        <strain evidence="3">cv. AL8/78</strain>
    </source>
</reference>
<name>A0A452ZK61_AEGTS</name>